<dbReference type="RefSeq" id="WP_145267124.1">
    <property type="nucleotide sequence ID" value="NZ_CP036426.1"/>
</dbReference>
<accession>A0A518GW37</accession>
<dbReference type="EMBL" id="CP036426">
    <property type="protein sequence ID" value="QDV32779.1"/>
    <property type="molecule type" value="Genomic_DNA"/>
</dbReference>
<keyword evidence="3" id="KW-1185">Reference proteome</keyword>
<evidence type="ECO:0000313" key="2">
    <source>
        <dbReference type="EMBL" id="QDV32779.1"/>
    </source>
</evidence>
<reference evidence="2 3" key="1">
    <citation type="submission" date="2019-02" db="EMBL/GenBank/DDBJ databases">
        <title>Deep-cultivation of Planctomycetes and their phenomic and genomic characterization uncovers novel biology.</title>
        <authorList>
            <person name="Wiegand S."/>
            <person name="Jogler M."/>
            <person name="Boedeker C."/>
            <person name="Pinto D."/>
            <person name="Vollmers J."/>
            <person name="Rivas-Marin E."/>
            <person name="Kohn T."/>
            <person name="Peeters S.H."/>
            <person name="Heuer A."/>
            <person name="Rast P."/>
            <person name="Oberbeckmann S."/>
            <person name="Bunk B."/>
            <person name="Jeske O."/>
            <person name="Meyerdierks A."/>
            <person name="Storesund J.E."/>
            <person name="Kallscheuer N."/>
            <person name="Luecker S."/>
            <person name="Lage O.M."/>
            <person name="Pohl T."/>
            <person name="Merkel B.J."/>
            <person name="Hornburger P."/>
            <person name="Mueller R.-W."/>
            <person name="Bruemmer F."/>
            <person name="Labrenz M."/>
            <person name="Spormann A.M."/>
            <person name="Op den Camp H."/>
            <person name="Overmann J."/>
            <person name="Amann R."/>
            <person name="Jetten M.S.M."/>
            <person name="Mascher T."/>
            <person name="Medema M.H."/>
            <person name="Devos D.P."/>
            <person name="Kaster A.-K."/>
            <person name="Ovreas L."/>
            <person name="Rohde M."/>
            <person name="Galperin M.Y."/>
            <person name="Jogler C."/>
        </authorList>
    </citation>
    <scope>NUCLEOTIDE SEQUENCE [LARGE SCALE GENOMIC DNA]</scope>
    <source>
        <strain evidence="2 3">ElP</strain>
    </source>
</reference>
<dbReference type="OrthoDB" id="219385at2"/>
<feature type="region of interest" description="Disordered" evidence="1">
    <location>
        <begin position="405"/>
        <end position="445"/>
    </location>
</feature>
<feature type="region of interest" description="Disordered" evidence="1">
    <location>
        <begin position="1"/>
        <end position="21"/>
    </location>
</feature>
<feature type="compositionally biased region" description="Pro residues" evidence="1">
    <location>
        <begin position="413"/>
        <end position="424"/>
    </location>
</feature>
<evidence type="ECO:0000313" key="3">
    <source>
        <dbReference type="Proteomes" id="UP000317835"/>
    </source>
</evidence>
<dbReference type="AlphaFoldDB" id="A0A518GW37"/>
<gene>
    <name evidence="2" type="ORF">ElP_06190</name>
</gene>
<organism evidence="2 3">
    <name type="scientific">Tautonia plasticadhaerens</name>
    <dbReference type="NCBI Taxonomy" id="2527974"/>
    <lineage>
        <taxon>Bacteria</taxon>
        <taxon>Pseudomonadati</taxon>
        <taxon>Planctomycetota</taxon>
        <taxon>Planctomycetia</taxon>
        <taxon>Isosphaerales</taxon>
        <taxon>Isosphaeraceae</taxon>
        <taxon>Tautonia</taxon>
    </lineage>
</organism>
<dbReference type="Proteomes" id="UP000317835">
    <property type="component" value="Chromosome"/>
</dbReference>
<evidence type="ECO:0000256" key="1">
    <source>
        <dbReference type="SAM" id="MobiDB-lite"/>
    </source>
</evidence>
<name>A0A518GW37_9BACT</name>
<dbReference type="KEGG" id="tpla:ElP_06190"/>
<sequence length="1244" mass="133558">MANTLSPPGRRPSARRSKVDRSRRILSGSAASAATLLLLWLLAAALLDRHRGGGAGLALVVDAPDSVVDVLPTIVADAGLVSGAVGLTEGNASSDAGDLIRRLESIPGDASSPKVVFLSAVGLSTPDADRGSEPFFLPPGGDPDDPASLVPAREVIAALTDPDRNSGPTLLILDASQVDSDRGTGIFANSFLHRLEDLIDDDGNLLVLTSCAPGQVSWTADPHGRSVFADCVARSDAWGRGYASDLHRDVSSRVAAWARLHRDAIQTPILLGNARRNDFGLPPLREVPPDPSLPEVPDELRGRLRAAWEAHLKLGESLPYRISPVRWRQCRDGLLRADRLVRAGRVAEAGTALDRVEAIAAALGRRLEETPPGPLPSFAMRIALAPPGRQEAVERQWEEAAQVIRTSFRDEPPPSTATPGPSTPASPAATGPATDSPGGGEPAEAVAVADRPGAASAAGPGSISDLPPSAEGLLAARYAQFVAMGGEADDLRPIRRERLLQAFDVAIAAERVAASDGRLLPWIGPILAEGDRRRLEGQDLLFASDPETIRSARGPLDEAKARYDEAAALAGPLSEAIGLLQRLADELPYYGEWEASDPSSSRRVDALLARAAELAALVGSPPPGWNAGVISGGTGATLERVRQLVRAVRGEYDALTRAFRALVDRSARPGSSTPWRRLDAMLRVPTIPVGPRMALVDASLAVDRPTLPAPEDYGRSPADAAPEASFWDRAIGLARLELGLLRLSGIAVDDLRGDLERAEAWANSPDRAFDAMDALSLAVRRHRDALLDRKRPGDGEPVDPGPELLRADWLARTLPAATLQRRFDPEDGPSDHRSARDRVDHLAWQARRLADDLALDLAGEALDAAGPLERGPSRLADDRAAIDGLRSLALRVENRDAGTEPGRTAVGLTVSGGDGLPEGKAVVVLKHDPSGSLRARPGDEPFLDVPVTGSAGRSVEIDFAEATDATPTVYYRGLRFEGRPVAIPDVEQVSLAIRQRFGFAVDRNGAEITVRGRRIEVRDQFLEHPDKGFLHPNSRLDYRLELTNRTPDPMSVIVSRQWQDGPSKEARVELSPGETLPEAVADSIFSNLDFGPKQPTGTLTVQVREVGGLGRTLCKPRRVDFRVLKPEEYIADPVPHFQFKGGQYARVGLLVTHLDTDPTTVPAQVTLAIQPLLSVDQVQAPLWIERGSTAMYIYSIVRPDVESLKFELTIDGVTDERFIKEYTIQKLKEAPPAPPIDDPRFPRP</sequence>
<protein>
    <submittedName>
        <fullName evidence="2">Uncharacterized protein</fullName>
    </submittedName>
</protein>
<proteinExistence type="predicted"/>
<feature type="compositionally biased region" description="Low complexity" evidence="1">
    <location>
        <begin position="425"/>
        <end position="445"/>
    </location>
</feature>